<feature type="transmembrane region" description="Helical" evidence="8">
    <location>
        <begin position="173"/>
        <end position="199"/>
    </location>
</feature>
<dbReference type="Proteomes" id="UP000820669">
    <property type="component" value="Unassembled WGS sequence"/>
</dbReference>
<keyword evidence="5" id="KW-0573">Peptidoglycan synthesis</keyword>
<feature type="transmembrane region" description="Helical" evidence="8">
    <location>
        <begin position="138"/>
        <end position="166"/>
    </location>
</feature>
<evidence type="ECO:0000256" key="8">
    <source>
        <dbReference type="SAM" id="Phobius"/>
    </source>
</evidence>
<dbReference type="PANTHER" id="PTHR47019">
    <property type="entry name" value="LIPID II FLIPPASE MURJ"/>
    <property type="match status" value="1"/>
</dbReference>
<comment type="subcellular location">
    <subcellularLocation>
        <location evidence="1">Cell membrane</location>
        <topology evidence="1">Multi-pass membrane protein</topology>
    </subcellularLocation>
</comment>
<dbReference type="PRINTS" id="PR01806">
    <property type="entry name" value="VIRFACTRMVIN"/>
</dbReference>
<feature type="transmembrane region" description="Helical" evidence="8">
    <location>
        <begin position="259"/>
        <end position="280"/>
    </location>
</feature>
<feature type="transmembrane region" description="Helical" evidence="8">
    <location>
        <begin position="436"/>
        <end position="455"/>
    </location>
</feature>
<feature type="transmembrane region" description="Helical" evidence="8">
    <location>
        <begin position="33"/>
        <end position="50"/>
    </location>
</feature>
<evidence type="ECO:0000256" key="7">
    <source>
        <dbReference type="ARBA" id="ARBA00023136"/>
    </source>
</evidence>
<keyword evidence="7 8" id="KW-0472">Membrane</keyword>
<feature type="transmembrane region" description="Helical" evidence="8">
    <location>
        <begin position="62"/>
        <end position="84"/>
    </location>
</feature>
<evidence type="ECO:0000256" key="2">
    <source>
        <dbReference type="ARBA" id="ARBA00022475"/>
    </source>
</evidence>
<comment type="caution">
    <text evidence="9">The sequence shown here is derived from an EMBL/GenBank/DDBJ whole genome shotgun (WGS) entry which is preliminary data.</text>
</comment>
<organism evidence="9 10">
    <name type="scientific">Pseudonocardia acidicola</name>
    <dbReference type="NCBI Taxonomy" id="2724939"/>
    <lineage>
        <taxon>Bacteria</taxon>
        <taxon>Bacillati</taxon>
        <taxon>Actinomycetota</taxon>
        <taxon>Actinomycetes</taxon>
        <taxon>Pseudonocardiales</taxon>
        <taxon>Pseudonocardiaceae</taxon>
        <taxon>Pseudonocardia</taxon>
    </lineage>
</organism>
<gene>
    <name evidence="9" type="ORF">HF526_23595</name>
</gene>
<feature type="transmembrane region" description="Helical" evidence="8">
    <location>
        <begin position="335"/>
        <end position="357"/>
    </location>
</feature>
<keyword evidence="2" id="KW-1003">Cell membrane</keyword>
<feature type="transmembrane region" description="Helical" evidence="8">
    <location>
        <begin position="410"/>
        <end position="430"/>
    </location>
</feature>
<feature type="transmembrane region" description="Helical" evidence="8">
    <location>
        <begin position="96"/>
        <end position="118"/>
    </location>
</feature>
<evidence type="ECO:0008006" key="11">
    <source>
        <dbReference type="Google" id="ProtNLM"/>
    </source>
</evidence>
<dbReference type="InterPro" id="IPR004268">
    <property type="entry name" value="MurJ"/>
</dbReference>
<keyword evidence="6 8" id="KW-1133">Transmembrane helix</keyword>
<feature type="transmembrane region" description="Helical" evidence="8">
    <location>
        <begin position="300"/>
        <end position="323"/>
    </location>
</feature>
<reference evidence="9 10" key="1">
    <citation type="submission" date="2020-04" db="EMBL/GenBank/DDBJ databases">
        <authorList>
            <person name="Klaysubun C."/>
            <person name="Duangmal K."/>
            <person name="Lipun K."/>
        </authorList>
    </citation>
    <scope>NUCLEOTIDE SEQUENCE [LARGE SCALE GENOMIC DNA]</scope>
    <source>
        <strain evidence="9 10">K10HN5</strain>
    </source>
</reference>
<feature type="transmembrane region" description="Helical" evidence="8">
    <location>
        <begin position="211"/>
        <end position="238"/>
    </location>
</feature>
<name>A0ABX1SFE5_9PSEU</name>
<accession>A0ABX1SFE5</accession>
<evidence type="ECO:0000313" key="9">
    <source>
        <dbReference type="EMBL" id="NMI00271.1"/>
    </source>
</evidence>
<evidence type="ECO:0000256" key="6">
    <source>
        <dbReference type="ARBA" id="ARBA00022989"/>
    </source>
</evidence>
<keyword evidence="3 8" id="KW-0812">Transmembrane</keyword>
<keyword evidence="4" id="KW-0133">Cell shape</keyword>
<sequence>MSESATVMNETPRDPARSSVTVAGWTLVSRVTGLLRVLVIGAVLGPTYFANSFQSGYVVPNLVYTVIAGPVLAMVVVPTVVRVAAVHGTGHAARTLARVGGVLLAISAVVAVVLALLSPAVAWTLTVGIPDPAVRERAFRLTVVLVLFVAPQIVLYTVAALGVAALQARQRFALAAAAPAVENLGLIVTVLLAGAVYGAGLEAGAVPMDMIVLLGVGSTLSVVAHAGIQLFGAARLGMVARPTLDWRRDPDAVDVVRRIVRSMWVAACPTSAMYALLALATTVRGGVLVVQLSYSVFYALSYLGGRAVSMAALPGLAAAARLPDRGPFAAAWRTGLLYALLAGLPGLILLAAFAWPTADLLANGELRNAVLISQLAACLTVVAFAQLVGGLHDLGQQALFARLTDRGPRLAAGAALAVTLATAGAALLLPAAGPRLVGLVGALLAGELAAAVIVLGRIRAALRPHAVVEPHQLGRVALAGASMLPVVALGWWALAAAQPGRLGILALLSACGAVALAVYVGVVRYTGRHLVRGAA</sequence>
<dbReference type="RefSeq" id="WP_169383746.1">
    <property type="nucleotide sequence ID" value="NZ_JAAXLA010000052.1"/>
</dbReference>
<dbReference type="PANTHER" id="PTHR47019:SF1">
    <property type="entry name" value="LIPID II FLIPPASE MURJ"/>
    <property type="match status" value="1"/>
</dbReference>
<dbReference type="EMBL" id="JAAXLA010000052">
    <property type="protein sequence ID" value="NMI00271.1"/>
    <property type="molecule type" value="Genomic_DNA"/>
</dbReference>
<protein>
    <recommendedName>
        <fullName evidence="11">Peptidoglycan lipid II flippase</fullName>
    </recommendedName>
</protein>
<evidence type="ECO:0000256" key="5">
    <source>
        <dbReference type="ARBA" id="ARBA00022984"/>
    </source>
</evidence>
<dbReference type="InterPro" id="IPR051050">
    <property type="entry name" value="Lipid_II_flippase_MurJ/MviN"/>
</dbReference>
<proteinExistence type="predicted"/>
<keyword evidence="10" id="KW-1185">Reference proteome</keyword>
<evidence type="ECO:0000256" key="1">
    <source>
        <dbReference type="ARBA" id="ARBA00004651"/>
    </source>
</evidence>
<dbReference type="Pfam" id="PF03023">
    <property type="entry name" value="MurJ"/>
    <property type="match status" value="1"/>
</dbReference>
<evidence type="ECO:0000256" key="4">
    <source>
        <dbReference type="ARBA" id="ARBA00022960"/>
    </source>
</evidence>
<feature type="transmembrane region" description="Helical" evidence="8">
    <location>
        <begin position="502"/>
        <end position="522"/>
    </location>
</feature>
<evidence type="ECO:0000256" key="3">
    <source>
        <dbReference type="ARBA" id="ARBA00022692"/>
    </source>
</evidence>
<evidence type="ECO:0000313" key="10">
    <source>
        <dbReference type="Proteomes" id="UP000820669"/>
    </source>
</evidence>
<feature type="transmembrane region" description="Helical" evidence="8">
    <location>
        <begin position="476"/>
        <end position="496"/>
    </location>
</feature>
<feature type="transmembrane region" description="Helical" evidence="8">
    <location>
        <begin position="369"/>
        <end position="389"/>
    </location>
</feature>